<gene>
    <name evidence="2" type="ORF">TWF718_005936</name>
</gene>
<keyword evidence="1" id="KW-0472">Membrane</keyword>
<name>A0AAN8N2C0_9PEZI</name>
<accession>A0AAN8N2C0</accession>
<comment type="caution">
    <text evidence="2">The sequence shown here is derived from an EMBL/GenBank/DDBJ whole genome shotgun (WGS) entry which is preliminary data.</text>
</comment>
<sequence length="54" mass="6090">MQLDSVELGCLLGVLGVGLIAFLVMFYKFGWFPFRCVSRNDKTVKELPHEASQV</sequence>
<organism evidence="2 3">
    <name type="scientific">Orbilia javanica</name>
    <dbReference type="NCBI Taxonomy" id="47235"/>
    <lineage>
        <taxon>Eukaryota</taxon>
        <taxon>Fungi</taxon>
        <taxon>Dikarya</taxon>
        <taxon>Ascomycota</taxon>
        <taxon>Pezizomycotina</taxon>
        <taxon>Orbiliomycetes</taxon>
        <taxon>Orbiliales</taxon>
        <taxon>Orbiliaceae</taxon>
        <taxon>Orbilia</taxon>
    </lineage>
</organism>
<feature type="transmembrane region" description="Helical" evidence="1">
    <location>
        <begin position="6"/>
        <end position="27"/>
    </location>
</feature>
<reference evidence="2 3" key="1">
    <citation type="submission" date="2019-10" db="EMBL/GenBank/DDBJ databases">
        <authorList>
            <person name="Palmer J.M."/>
        </authorList>
    </citation>
    <scope>NUCLEOTIDE SEQUENCE [LARGE SCALE GENOMIC DNA]</scope>
    <source>
        <strain evidence="2 3">TWF718</strain>
    </source>
</reference>
<keyword evidence="1" id="KW-0812">Transmembrane</keyword>
<dbReference type="Proteomes" id="UP001313282">
    <property type="component" value="Unassembled WGS sequence"/>
</dbReference>
<evidence type="ECO:0000313" key="3">
    <source>
        <dbReference type="Proteomes" id="UP001313282"/>
    </source>
</evidence>
<evidence type="ECO:0000313" key="2">
    <source>
        <dbReference type="EMBL" id="KAK6348121.1"/>
    </source>
</evidence>
<keyword evidence="1" id="KW-1133">Transmembrane helix</keyword>
<dbReference type="EMBL" id="JAVHNR010000003">
    <property type="protein sequence ID" value="KAK6348121.1"/>
    <property type="molecule type" value="Genomic_DNA"/>
</dbReference>
<protein>
    <submittedName>
        <fullName evidence="2">Uncharacterized protein</fullName>
    </submittedName>
</protein>
<dbReference type="AlphaFoldDB" id="A0AAN8N2C0"/>
<evidence type="ECO:0000256" key="1">
    <source>
        <dbReference type="SAM" id="Phobius"/>
    </source>
</evidence>
<proteinExistence type="predicted"/>
<keyword evidence="3" id="KW-1185">Reference proteome</keyword>